<dbReference type="Proteomes" id="UP001152562">
    <property type="component" value="Unassembled WGS sequence"/>
</dbReference>
<name>A0A9P0TMA6_PIEBR</name>
<gene>
    <name evidence="2" type="ORF">PIBRA_LOCUS6608</name>
</gene>
<comment type="caution">
    <text evidence="2">The sequence shown here is derived from an EMBL/GenBank/DDBJ whole genome shotgun (WGS) entry which is preliminary data.</text>
</comment>
<dbReference type="InterPro" id="IPR036058">
    <property type="entry name" value="Kazal_dom_sf"/>
</dbReference>
<protein>
    <submittedName>
        <fullName evidence="2">Uncharacterized protein</fullName>
    </submittedName>
</protein>
<organism evidence="2 3">
    <name type="scientific">Pieris brassicae</name>
    <name type="common">White butterfly</name>
    <name type="synonym">Large white butterfly</name>
    <dbReference type="NCBI Taxonomy" id="7116"/>
    <lineage>
        <taxon>Eukaryota</taxon>
        <taxon>Metazoa</taxon>
        <taxon>Ecdysozoa</taxon>
        <taxon>Arthropoda</taxon>
        <taxon>Hexapoda</taxon>
        <taxon>Insecta</taxon>
        <taxon>Pterygota</taxon>
        <taxon>Neoptera</taxon>
        <taxon>Endopterygota</taxon>
        <taxon>Lepidoptera</taxon>
        <taxon>Glossata</taxon>
        <taxon>Ditrysia</taxon>
        <taxon>Papilionoidea</taxon>
        <taxon>Pieridae</taxon>
        <taxon>Pierinae</taxon>
        <taxon>Pieris</taxon>
    </lineage>
</organism>
<dbReference type="Gene3D" id="3.30.60.30">
    <property type="match status" value="1"/>
</dbReference>
<sequence>MDNRVVILLAILLTSGACYSVPAYQGPSQYPSCPCTKIMFPVCASDGNSFNNPYAMNISILRSFHIYIILYPVNTLSSMGVEREVLFLYNRISAHMCLRHEKI</sequence>
<proteinExistence type="predicted"/>
<dbReference type="PROSITE" id="PS51257">
    <property type="entry name" value="PROKAR_LIPOPROTEIN"/>
    <property type="match status" value="1"/>
</dbReference>
<feature type="chain" id="PRO_5040119841" evidence="1">
    <location>
        <begin position="21"/>
        <end position="103"/>
    </location>
</feature>
<dbReference type="CDD" id="cd00104">
    <property type="entry name" value="KAZAL_FS"/>
    <property type="match status" value="1"/>
</dbReference>
<reference evidence="2" key="1">
    <citation type="submission" date="2022-05" db="EMBL/GenBank/DDBJ databases">
        <authorList>
            <person name="Okamura Y."/>
        </authorList>
    </citation>
    <scope>NUCLEOTIDE SEQUENCE</scope>
</reference>
<accession>A0A9P0TMA6</accession>
<evidence type="ECO:0000313" key="2">
    <source>
        <dbReference type="EMBL" id="CAH4029912.1"/>
    </source>
</evidence>
<evidence type="ECO:0000256" key="1">
    <source>
        <dbReference type="SAM" id="SignalP"/>
    </source>
</evidence>
<dbReference type="EMBL" id="CALOZG010000010">
    <property type="protein sequence ID" value="CAH4029912.1"/>
    <property type="molecule type" value="Genomic_DNA"/>
</dbReference>
<evidence type="ECO:0000313" key="3">
    <source>
        <dbReference type="Proteomes" id="UP001152562"/>
    </source>
</evidence>
<dbReference type="SUPFAM" id="SSF100895">
    <property type="entry name" value="Kazal-type serine protease inhibitors"/>
    <property type="match status" value="1"/>
</dbReference>
<dbReference type="AlphaFoldDB" id="A0A9P0TMA6"/>
<keyword evidence="1" id="KW-0732">Signal</keyword>
<feature type="signal peptide" evidence="1">
    <location>
        <begin position="1"/>
        <end position="20"/>
    </location>
</feature>
<keyword evidence="3" id="KW-1185">Reference proteome</keyword>